<evidence type="ECO:0000313" key="3">
    <source>
        <dbReference type="EMBL" id="KAB0580721.1"/>
    </source>
</evidence>
<reference evidence="3 4" key="1">
    <citation type="submission" date="2019-09" db="EMBL/GenBank/DDBJ databases">
        <title>Draft genome sequences of 48 bacterial type strains from the CCUG.</title>
        <authorList>
            <person name="Tunovic T."/>
            <person name="Pineiro-Iglesias B."/>
            <person name="Unosson C."/>
            <person name="Inganas E."/>
            <person name="Ohlen M."/>
            <person name="Cardew S."/>
            <person name="Jensie-Markopoulos S."/>
            <person name="Salva-Serra F."/>
            <person name="Jaen-Luchoro D."/>
            <person name="Karlsson R."/>
            <person name="Svensson-Stadler L."/>
            <person name="Chun J."/>
            <person name="Moore E."/>
        </authorList>
    </citation>
    <scope>NUCLEOTIDE SEQUENCE [LARGE SCALE GENOMIC DNA]</scope>
    <source>
        <strain evidence="3 4">CCUG 30977</strain>
    </source>
</reference>
<name>A0A643FA56_IDEDE</name>
<dbReference type="OrthoDB" id="8895482at2"/>
<evidence type="ECO:0000256" key="2">
    <source>
        <dbReference type="SAM" id="SignalP"/>
    </source>
</evidence>
<evidence type="ECO:0000256" key="1">
    <source>
        <dbReference type="SAM" id="Coils"/>
    </source>
</evidence>
<gene>
    <name evidence="3" type="ORF">F7Q92_13115</name>
</gene>
<organism evidence="3 4">
    <name type="scientific">Ideonella dechloratans</name>
    <dbReference type="NCBI Taxonomy" id="36863"/>
    <lineage>
        <taxon>Bacteria</taxon>
        <taxon>Pseudomonadati</taxon>
        <taxon>Pseudomonadota</taxon>
        <taxon>Betaproteobacteria</taxon>
        <taxon>Burkholderiales</taxon>
        <taxon>Sphaerotilaceae</taxon>
        <taxon>Ideonella</taxon>
    </lineage>
</organism>
<keyword evidence="1" id="KW-0175">Coiled coil</keyword>
<evidence type="ECO:0000313" key="4">
    <source>
        <dbReference type="Proteomes" id="UP000430120"/>
    </source>
</evidence>
<comment type="caution">
    <text evidence="3">The sequence shown here is derived from an EMBL/GenBank/DDBJ whole genome shotgun (WGS) entry which is preliminary data.</text>
</comment>
<dbReference type="Proteomes" id="UP000430120">
    <property type="component" value="Unassembled WGS sequence"/>
</dbReference>
<feature type="signal peptide" evidence="2">
    <location>
        <begin position="1"/>
        <end position="34"/>
    </location>
</feature>
<feature type="coiled-coil region" evidence="1">
    <location>
        <begin position="189"/>
        <end position="216"/>
    </location>
</feature>
<keyword evidence="2" id="KW-0732">Signal</keyword>
<dbReference type="EMBL" id="VZPB01000030">
    <property type="protein sequence ID" value="KAB0580721.1"/>
    <property type="molecule type" value="Genomic_DNA"/>
</dbReference>
<accession>A0A643FA56</accession>
<dbReference type="RefSeq" id="WP_151124581.1">
    <property type="nucleotide sequence ID" value="NZ_CP088081.1"/>
</dbReference>
<protein>
    <submittedName>
        <fullName evidence="3">DUF4124 domain-containing protein</fullName>
    </submittedName>
</protein>
<feature type="chain" id="PRO_5024995259" evidence="2">
    <location>
        <begin position="35"/>
        <end position="244"/>
    </location>
</feature>
<proteinExistence type="predicted"/>
<sequence length="244" mass="26656">MKRPTLWNTRPGWARSVLVVAGLAAGLPVLPARAAPPAKDGASAPIYSCVDANGRRLSSDRPIPECLSQEQNMLGKDGTVRKKMPPLLSPEQQARKDAERAAQARAEAARMEQVRNDRLLLSRYPTLAAHDQARQRALESTQKAIDTIQVRIAQLETERVVLANERAGLGFKAVPEDLKIRTNSNEGSLEAQRTLLRSMEAERARINLQYDNERQRLALLLAGLPPGAQVDAGQPSPSVVPAAR</sequence>
<keyword evidence="4" id="KW-1185">Reference proteome</keyword>
<feature type="coiled-coil region" evidence="1">
    <location>
        <begin position="138"/>
        <end position="165"/>
    </location>
</feature>
<dbReference type="AlphaFoldDB" id="A0A643FA56"/>